<dbReference type="GO" id="GO:0005737">
    <property type="term" value="C:cytoplasm"/>
    <property type="evidence" value="ECO:0007669"/>
    <property type="project" value="TreeGrafter"/>
</dbReference>
<sequence>MILHQYPGGAGIGSISPPCLKVELALRRLKIDFKLRNHRSMSKVRKFSRTGRLPVLEVGGEFIGDSTVILDRLEAMYPDGRLSPTDPELQVRDRLWEHFFNDHLYWYGFYLRWVHPANKARFLSALLGGLPFPARWIARRTVGRQQINRARIHGTAGKTPEEAHHMLERALTMVETGLSKGPFLQGRDEPGRGDLGMASIAVQCGFRDTMPEAMAILKTHPAILRQVEAVYAACDLALPRWW</sequence>
<evidence type="ECO:0000259" key="1">
    <source>
        <dbReference type="Pfam" id="PF17172"/>
    </source>
</evidence>
<dbReference type="Gene3D" id="3.40.30.10">
    <property type="entry name" value="Glutaredoxin"/>
    <property type="match status" value="1"/>
</dbReference>
<feature type="domain" description="Thioredoxin-like fold" evidence="1">
    <location>
        <begin position="17"/>
        <end position="118"/>
    </location>
</feature>
<dbReference type="PANTHER" id="PTHR12289">
    <property type="entry name" value="METAXIN RELATED"/>
    <property type="match status" value="1"/>
</dbReference>
<dbReference type="Gene3D" id="1.20.1050.10">
    <property type="match status" value="1"/>
</dbReference>
<comment type="caution">
    <text evidence="2">The sequence shown here is derived from an EMBL/GenBank/DDBJ whole genome shotgun (WGS) entry which is preliminary data.</text>
</comment>
<dbReference type="SUPFAM" id="SSF47616">
    <property type="entry name" value="GST C-terminal domain-like"/>
    <property type="match status" value="1"/>
</dbReference>
<accession>A0A8J7CDY8</accession>
<gene>
    <name evidence="2" type="ORF">IFK94_15410</name>
</gene>
<proteinExistence type="predicted"/>
<dbReference type="CDD" id="cd03054">
    <property type="entry name" value="GST_N_Metaxin"/>
    <property type="match status" value="1"/>
</dbReference>
<dbReference type="InterPro" id="IPR036249">
    <property type="entry name" value="Thioredoxin-like_sf"/>
</dbReference>
<dbReference type="SUPFAM" id="SSF52833">
    <property type="entry name" value="Thioredoxin-like"/>
    <property type="match status" value="1"/>
</dbReference>
<dbReference type="InterPro" id="IPR050931">
    <property type="entry name" value="Mito_Protein_Transport_Metaxin"/>
</dbReference>
<dbReference type="Pfam" id="PF17172">
    <property type="entry name" value="GST_N_4"/>
    <property type="match status" value="1"/>
</dbReference>
<reference evidence="2 3" key="1">
    <citation type="submission" date="2020-08" db="EMBL/GenBank/DDBJ databases">
        <title>Acidobacteriota in marine sediments use diverse sulfur dissimilation pathways.</title>
        <authorList>
            <person name="Wasmund K."/>
        </authorList>
    </citation>
    <scope>NUCLEOTIDE SEQUENCE [LARGE SCALE GENOMIC DNA]</scope>
    <source>
        <strain evidence="2">MAG AM4</strain>
    </source>
</reference>
<evidence type="ECO:0000313" key="3">
    <source>
        <dbReference type="Proteomes" id="UP000648239"/>
    </source>
</evidence>
<dbReference type="Proteomes" id="UP000648239">
    <property type="component" value="Unassembled WGS sequence"/>
</dbReference>
<dbReference type="InterPro" id="IPR012336">
    <property type="entry name" value="Thioredoxin-like_fold"/>
</dbReference>
<feature type="non-terminal residue" evidence="2">
    <location>
        <position position="242"/>
    </location>
</feature>
<organism evidence="2 3">
    <name type="scientific">Candidatus Polarisedimenticola svalbardensis</name>
    <dbReference type="NCBI Taxonomy" id="2886004"/>
    <lineage>
        <taxon>Bacteria</taxon>
        <taxon>Pseudomonadati</taxon>
        <taxon>Acidobacteriota</taxon>
        <taxon>Candidatus Polarisedimenticolia</taxon>
        <taxon>Candidatus Polarisedimenticolales</taxon>
        <taxon>Candidatus Polarisedimenticolaceae</taxon>
        <taxon>Candidatus Polarisedimenticola</taxon>
    </lineage>
</organism>
<protein>
    <submittedName>
        <fullName evidence="2">Glutathione S-transferase N-terminal domain-containing protein</fullName>
    </submittedName>
</protein>
<dbReference type="PANTHER" id="PTHR12289:SF41">
    <property type="entry name" value="FAILED AXON CONNECTIONS-RELATED"/>
    <property type="match status" value="1"/>
</dbReference>
<dbReference type="InterPro" id="IPR036282">
    <property type="entry name" value="Glutathione-S-Trfase_C_sf"/>
</dbReference>
<evidence type="ECO:0000313" key="2">
    <source>
        <dbReference type="EMBL" id="MBD3869507.1"/>
    </source>
</evidence>
<name>A0A8J7CDY8_9BACT</name>
<dbReference type="EMBL" id="JACXWD010000102">
    <property type="protein sequence ID" value="MBD3869507.1"/>
    <property type="molecule type" value="Genomic_DNA"/>
</dbReference>
<dbReference type="AlphaFoldDB" id="A0A8J7CDY8"/>